<organism evidence="1 2">
    <name type="scientific">Pseudaquabacterium terrae</name>
    <dbReference type="NCBI Taxonomy" id="2732868"/>
    <lineage>
        <taxon>Bacteria</taxon>
        <taxon>Pseudomonadati</taxon>
        <taxon>Pseudomonadota</taxon>
        <taxon>Betaproteobacteria</taxon>
        <taxon>Burkholderiales</taxon>
        <taxon>Sphaerotilaceae</taxon>
        <taxon>Pseudaquabacterium</taxon>
    </lineage>
</organism>
<dbReference type="InterPro" id="IPR029033">
    <property type="entry name" value="His_PPase_superfam"/>
</dbReference>
<sequence>MRRRALMIVAAATPWPARATTEDDIAARLAAGGAVMAFRHALAPGTYDPPGFRLDDCSTQRNLNDQGRAQAQRIGEWFRRRGLVPAAVRSSPWCRCLDTARLAFGRADPWAALGSPRAAADAASDASGDGLRRALVAATARRGRFEVWVSHQFVLSALVGGATASGEGLLLDAASDGTPRILGRLAIE</sequence>
<dbReference type="SUPFAM" id="SSF53254">
    <property type="entry name" value="Phosphoglycerate mutase-like"/>
    <property type="match status" value="1"/>
</dbReference>
<dbReference type="EMBL" id="JABRWJ010000001">
    <property type="protein sequence ID" value="NRF65449.1"/>
    <property type="molecule type" value="Genomic_DNA"/>
</dbReference>
<keyword evidence="2" id="KW-1185">Reference proteome</keyword>
<reference evidence="1 2" key="1">
    <citation type="submission" date="2020-05" db="EMBL/GenBank/DDBJ databases">
        <title>Aquincola sp. isolate from soil.</title>
        <authorList>
            <person name="Han J."/>
            <person name="Kim D.-U."/>
        </authorList>
    </citation>
    <scope>NUCLEOTIDE SEQUENCE [LARGE SCALE GENOMIC DNA]</scope>
    <source>
        <strain evidence="1 2">S2</strain>
    </source>
</reference>
<comment type="caution">
    <text evidence="1">The sequence shown here is derived from an EMBL/GenBank/DDBJ whole genome shotgun (WGS) entry which is preliminary data.</text>
</comment>
<dbReference type="RefSeq" id="WP_173119506.1">
    <property type="nucleotide sequence ID" value="NZ_JABRWJ010000001.1"/>
</dbReference>
<name>A0ABX2E935_9BURK</name>
<dbReference type="Pfam" id="PF00300">
    <property type="entry name" value="His_Phos_1"/>
    <property type="match status" value="1"/>
</dbReference>
<dbReference type="InterPro" id="IPR013078">
    <property type="entry name" value="His_Pase_superF_clade-1"/>
</dbReference>
<dbReference type="CDD" id="cd07040">
    <property type="entry name" value="HP"/>
    <property type="match status" value="1"/>
</dbReference>
<dbReference type="Gene3D" id="3.40.50.1240">
    <property type="entry name" value="Phosphoglycerate mutase-like"/>
    <property type="match status" value="1"/>
</dbReference>
<evidence type="ECO:0000313" key="1">
    <source>
        <dbReference type="EMBL" id="NRF65449.1"/>
    </source>
</evidence>
<dbReference type="Proteomes" id="UP000737171">
    <property type="component" value="Unassembled WGS sequence"/>
</dbReference>
<gene>
    <name evidence="1" type="ORF">HLB44_00480</name>
</gene>
<accession>A0ABX2E935</accession>
<proteinExistence type="predicted"/>
<evidence type="ECO:0000313" key="2">
    <source>
        <dbReference type="Proteomes" id="UP000737171"/>
    </source>
</evidence>
<protein>
    <submittedName>
        <fullName evidence="1">Histidine phosphatase family protein</fullName>
    </submittedName>
</protein>